<dbReference type="Pfam" id="PF08163">
    <property type="entry name" value="DNAPKcs_CC3"/>
    <property type="match status" value="1"/>
</dbReference>
<dbReference type="InterPro" id="IPR012582">
    <property type="entry name" value="DNAPKcs_CC3"/>
</dbReference>
<evidence type="ECO:0000256" key="14">
    <source>
        <dbReference type="ARBA" id="ARBA00048679"/>
    </source>
</evidence>
<evidence type="ECO:0000256" key="10">
    <source>
        <dbReference type="ARBA" id="ARBA00022840"/>
    </source>
</evidence>
<dbReference type="Gene3D" id="3.30.1010.10">
    <property type="entry name" value="Phosphatidylinositol 3-kinase Catalytic Subunit, Chain A, domain 4"/>
    <property type="match status" value="1"/>
</dbReference>
<dbReference type="PROSITE" id="PS51190">
    <property type="entry name" value="FATC"/>
    <property type="match status" value="1"/>
</dbReference>
<comment type="catalytic activity">
    <reaction evidence="14">
        <text>L-seryl-[protein] + ATP = O-phospho-L-seryl-[protein] + ADP + H(+)</text>
        <dbReference type="Rhea" id="RHEA:17989"/>
        <dbReference type="Rhea" id="RHEA-COMP:9863"/>
        <dbReference type="Rhea" id="RHEA-COMP:11604"/>
        <dbReference type="ChEBI" id="CHEBI:15378"/>
        <dbReference type="ChEBI" id="CHEBI:29999"/>
        <dbReference type="ChEBI" id="CHEBI:30616"/>
        <dbReference type="ChEBI" id="CHEBI:83421"/>
        <dbReference type="ChEBI" id="CHEBI:456216"/>
        <dbReference type="EC" id="2.7.11.1"/>
    </reaction>
</comment>
<dbReference type="InterPro" id="IPR045581">
    <property type="entry name" value="DNAPKcs_CC5"/>
</dbReference>
<evidence type="ECO:0000256" key="3">
    <source>
        <dbReference type="ARBA" id="ARBA00018077"/>
    </source>
</evidence>
<keyword evidence="12" id="KW-0539">Nucleus</keyword>
<keyword evidence="10" id="KW-0067">ATP-binding</keyword>
<dbReference type="Pfam" id="PF02259">
    <property type="entry name" value="FAT"/>
    <property type="match status" value="1"/>
</dbReference>
<dbReference type="Pfam" id="PF20502">
    <property type="entry name" value="DNAPKcs_CC1-2"/>
    <property type="match status" value="2"/>
</dbReference>
<evidence type="ECO:0000256" key="11">
    <source>
        <dbReference type="ARBA" id="ARBA00023204"/>
    </source>
</evidence>
<feature type="compositionally biased region" description="Low complexity" evidence="15">
    <location>
        <begin position="3959"/>
        <end position="3985"/>
    </location>
</feature>
<feature type="domain" description="PI3K/PI4K catalytic" evidence="16">
    <location>
        <begin position="3672"/>
        <end position="3990"/>
    </location>
</feature>
<dbReference type="Pfam" id="PF20500">
    <property type="entry name" value="DNA-PKcs_N"/>
    <property type="match status" value="1"/>
</dbReference>
<evidence type="ECO:0000256" key="15">
    <source>
        <dbReference type="SAM" id="MobiDB-lite"/>
    </source>
</evidence>
<protein>
    <recommendedName>
        <fullName evidence="3">DNA-dependent protein kinase catalytic subunit</fullName>
        <ecNumber evidence="2">2.7.11.1</ecNumber>
    </recommendedName>
</protein>
<feature type="domain" description="FATC" evidence="17">
    <location>
        <begin position="4069"/>
        <end position="4101"/>
    </location>
</feature>
<keyword evidence="11" id="KW-0234">DNA repair</keyword>
<dbReference type="SUPFAM" id="SSF48371">
    <property type="entry name" value="ARM repeat"/>
    <property type="match status" value="3"/>
</dbReference>
<comment type="subcellular location">
    <subcellularLocation>
        <location evidence="1">Nucleus</location>
        <location evidence="1">Nucleolus</location>
    </subcellularLocation>
</comment>
<keyword evidence="5" id="KW-0597">Phosphoprotein</keyword>
<dbReference type="GO" id="GO:0035556">
    <property type="term" value="P:intracellular signal transduction"/>
    <property type="evidence" value="ECO:0007669"/>
    <property type="project" value="UniProtKB-ARBA"/>
</dbReference>
<dbReference type="GO" id="GO:0005730">
    <property type="term" value="C:nucleolus"/>
    <property type="evidence" value="ECO:0007669"/>
    <property type="project" value="UniProtKB-SubCell"/>
</dbReference>
<feature type="compositionally biased region" description="Polar residues" evidence="15">
    <location>
        <begin position="2671"/>
        <end position="2696"/>
    </location>
</feature>
<reference evidence="18" key="1">
    <citation type="journal article" date="2014" name="Genome Announc.">
        <title>De novo whole-genome sequence and genome annotation of Lichtheimia ramosa.</title>
        <authorList>
            <person name="Linde J."/>
            <person name="Schwartze V."/>
            <person name="Binder U."/>
            <person name="Lass-Florl C."/>
            <person name="Voigt K."/>
            <person name="Horn F."/>
        </authorList>
    </citation>
    <scope>NUCLEOTIDE SEQUENCE</scope>
    <source>
        <strain evidence="18">JMRC FSU:6197</strain>
    </source>
</reference>
<evidence type="ECO:0000256" key="2">
    <source>
        <dbReference type="ARBA" id="ARBA00012513"/>
    </source>
</evidence>
<evidence type="ECO:0000256" key="9">
    <source>
        <dbReference type="ARBA" id="ARBA00022777"/>
    </source>
</evidence>
<dbReference type="InterPro" id="IPR016024">
    <property type="entry name" value="ARM-type_fold"/>
</dbReference>
<dbReference type="EMBL" id="LK023342">
    <property type="protein sequence ID" value="CDS10814.1"/>
    <property type="molecule type" value="Genomic_DNA"/>
</dbReference>
<dbReference type="PANTHER" id="PTHR11139:SF68">
    <property type="entry name" value="DNA-DEPENDENT PROTEIN KINASE CATALYTIC SUBUNIT"/>
    <property type="match status" value="1"/>
</dbReference>
<feature type="region of interest" description="Disordered" evidence="15">
    <location>
        <begin position="3958"/>
        <end position="4000"/>
    </location>
</feature>
<dbReference type="InterPro" id="IPR003152">
    <property type="entry name" value="FATC_dom"/>
</dbReference>
<name>A0A077WU41_9FUNG</name>
<dbReference type="OrthoDB" id="381190at2759"/>
<dbReference type="CDD" id="cd05172">
    <property type="entry name" value="PIKKc_DNA-PK"/>
    <property type="match status" value="1"/>
</dbReference>
<dbReference type="Pfam" id="PF00454">
    <property type="entry name" value="PI3_PI4_kinase"/>
    <property type="match status" value="1"/>
</dbReference>
<evidence type="ECO:0000259" key="17">
    <source>
        <dbReference type="PROSITE" id="PS51190"/>
    </source>
</evidence>
<evidence type="ECO:0000256" key="8">
    <source>
        <dbReference type="ARBA" id="ARBA00022763"/>
    </source>
</evidence>
<dbReference type="GO" id="GO:0004677">
    <property type="term" value="F:DNA-dependent protein kinase activity"/>
    <property type="evidence" value="ECO:0007669"/>
    <property type="project" value="InterPro"/>
</dbReference>
<dbReference type="PANTHER" id="PTHR11139">
    <property type="entry name" value="ATAXIA TELANGIECTASIA MUTATED ATM -RELATED"/>
    <property type="match status" value="1"/>
</dbReference>
<dbReference type="Gene3D" id="1.10.1070.11">
    <property type="entry name" value="Phosphatidylinositol 3-/4-kinase, catalytic domain"/>
    <property type="match status" value="1"/>
</dbReference>
<dbReference type="GO" id="GO:0006303">
    <property type="term" value="P:double-strand break repair via nonhomologous end joining"/>
    <property type="evidence" value="ECO:0007669"/>
    <property type="project" value="InterPro"/>
</dbReference>
<keyword evidence="8" id="KW-0227">DNA damage</keyword>
<dbReference type="GO" id="GO:0005524">
    <property type="term" value="F:ATP binding"/>
    <property type="evidence" value="ECO:0007669"/>
    <property type="project" value="UniProtKB-KW"/>
</dbReference>
<accession>A0A077WU41</accession>
<dbReference type="PROSITE" id="PS00916">
    <property type="entry name" value="PI3_4_KINASE_2"/>
    <property type="match status" value="1"/>
</dbReference>
<evidence type="ECO:0000256" key="5">
    <source>
        <dbReference type="ARBA" id="ARBA00022553"/>
    </source>
</evidence>
<dbReference type="Pfam" id="PF02260">
    <property type="entry name" value="FATC"/>
    <property type="match status" value="1"/>
</dbReference>
<evidence type="ECO:0000256" key="13">
    <source>
        <dbReference type="ARBA" id="ARBA00047899"/>
    </source>
</evidence>
<evidence type="ECO:0000313" key="18">
    <source>
        <dbReference type="EMBL" id="CDS10814.1"/>
    </source>
</evidence>
<dbReference type="InterPro" id="IPR037706">
    <property type="entry name" value="DNA-PK_dom"/>
</dbReference>
<dbReference type="SUPFAM" id="SSF56112">
    <property type="entry name" value="Protein kinase-like (PK-like)"/>
    <property type="match status" value="1"/>
</dbReference>
<dbReference type="InterPro" id="IPR036940">
    <property type="entry name" value="PI3/4_kinase_cat_sf"/>
</dbReference>
<dbReference type="InterPro" id="IPR003151">
    <property type="entry name" value="PIK-rel_kinase_FAT"/>
</dbReference>
<dbReference type="SMART" id="SM00146">
    <property type="entry name" value="PI3Kc"/>
    <property type="match status" value="1"/>
</dbReference>
<evidence type="ECO:0000259" key="16">
    <source>
        <dbReference type="PROSITE" id="PS50290"/>
    </source>
</evidence>
<dbReference type="InterPro" id="IPR046804">
    <property type="entry name" value="DNA-PKcs_N"/>
</dbReference>
<dbReference type="InterPro" id="IPR000403">
    <property type="entry name" value="PI3/4_kinase_cat_dom"/>
</dbReference>
<dbReference type="GO" id="GO:0000723">
    <property type="term" value="P:telomere maintenance"/>
    <property type="evidence" value="ECO:0007669"/>
    <property type="project" value="TreeGrafter"/>
</dbReference>
<dbReference type="Pfam" id="PF19704">
    <property type="entry name" value="DNAPKcs_CC5"/>
    <property type="match status" value="2"/>
</dbReference>
<evidence type="ECO:0000256" key="1">
    <source>
        <dbReference type="ARBA" id="ARBA00004604"/>
    </source>
</evidence>
<evidence type="ECO:0000256" key="12">
    <source>
        <dbReference type="ARBA" id="ARBA00023242"/>
    </source>
</evidence>
<dbReference type="Gene3D" id="1.25.10.10">
    <property type="entry name" value="Leucine-rich Repeat Variant"/>
    <property type="match status" value="2"/>
</dbReference>
<sequence>MSLSTLESLLRELASHVPRSLRFGDSNTNPVTLDAKPLVMDIASACSSIDDNDLEYASSLLFKSEYSLIHLIRNNLNTKESNIQSAQVESLKFIADFVEKKQAMMQPYCYIIGQCCFAMGYHGPGRVKTAAIETLITLLDINKSHLDMKGLDVAEFFTKFSQAYTFNVTKTSNTAKGAILDLLGTIILYHPTQVNESQVAQTYRWSLGTLEQQLFRNKEAENTLMTGSLNGLNKMVQSSHNIIEKGKLIYLVMCNIAHGSYIGSEDAQRLYKCIRRLFDLPEDLARYDAPLAALLFFEKHASLFGQWLVEDCKQLYERLKGFLGHNNRDLSKAGYGAINEFMRQISYTLAKQSDGPDEHRAFNYLIGQYANTARTDSSEITFRDLSIAIRGIGYLSIAFTKYLKSEEVEVLKDHLVSMSSWFYSEYNSSTDKFQGQIPAFIHAYTRFASNVDTLSSSLMSTIVRMVESFIYNYARLSSITRPSGIYAIQRLLRELFTKGEGTLRSFLSEFFYRAMTYTCSDVTNDQSAPVYMDFIYFWESILCDKYDRNMKKQDDEQAATIRKQRQWIYFDEFLSSFLKIINAFDLEYKDVSEKDQQKESTDQHTTYITTRFGDLKATNTKDFNLFHNMVQFWCILLPRLPSQRLKDWFHIASRAIISHSIKRQLVSGFYRMLAAMLSVADQHGFFQSYKELYAKQQQEEQPDDTQGSSTETKTDLYSAYLIIRDFLKEVWQRQQLFKDELLSACLQLMLSYPLAFFDVHELVSPIQSALKMGITFYPTATIALDALDKLVDSESSATQDLSFLVDILPLLNEYLLMNLRVKANTYKEPKQKTRIRSAAERKRRQLHFQATPEVLGATMTEDVSLSDIQLRVMRFLGKIGGMNKLLVKAQMDAARSTTTEKVGQQQLVAWDPERRLHIGIPFPKARISLSFDNLLPRICELAESSPDRQVKVAACELLHALVIFMIGDTAFRPPRSTRNKDEEPEAPYIRLYKRVFPILLRLAVDIDLVPRQMFRNLNNQLIHWFTNNTQYENQETVTLLSACLDATCSDDAGLRSYGAECVNEFVKWTIKQQSVKQESPLNIRSLLKRLYNMMSHPSAMQRLGACMVFNKIYRMFREERPLVSEYTLELLYHLFFCLKLAEDDLPFIGTRDEAKEGIRHIRRILDEKTAVFLQEDPNRRRVPGLERADLISVVAWTFEQSGELQRAYAGECMRFFTEFVHKLPSIKDGRQWLKKALSKNPGLVINTFEPKRLRQSDFTKAGSTLLWLRQVVCTLDGYVWIMENDMMDVSAIFEQHNSVLLEKCVYLLEHKPSDLLKIQGSDSAIEWTRTLSVYAYGTYQIVRMITLAARSKESERILAILDDSHLLLHPELVQNIAQMLMLPERCVQAAQAEKSTISTLISVNKVRRAARENIQIMASISPSKFLPRFAKACANILYSDRINLAALQLDNYIFSDMMQVVEGVKILQELKLLENVCKESPRPSRYYPTAISFCSDLFNKFSQFHQTEDPALIQLLGNMLKIAFQEKSVALEYAKELLFDIGSNDAERLALYQKFGEYMNYCIAINFKIFAPLMVDNISDNVIHSAMLGLPKYLQRNTYTPRKENIVYINELVSRPEILQKLQLFVNRVDEWKDLDNLPDLISLFKAITKADPGLLSRNKTQPIYPVFCQGMLTFLRNDVPLAIKAEAFDLLPVYTCIESDYTEKIKQALKETVNRQFPPISKDLDPTSEFYDTYITALDKLLELLKESQSEMIFETLLPIFIQEEEHVHAKAIKEAISIFAQHLGRLRFETVTERCFDYFMNQEFDMLWRRNAAELLMSLLQKVPQDYMFSFYKHHVLDIMKILNEEELRRGTDKEICIDLDQKYCGFRLMEISFFLMQWDDGDCSFGQQIHGTTSELAMHYEKDGPSANGTKLVNDLLNDFIRSKTQKDPRETQMVLESRRRFQQAAYNAISKAIDRTQSRPKVFAKALFADSKQNPLWQNIVDVDEKLDLKDQFTERMSKKNIEDFRAKSGFRAASKMTNDQYMRSMQLSKSSLAEPSFSQMVLEATGQQVSSKEAESQQDDPMDIDSEVQEEAQLDENSTPEDEYELDQINKNPCMETMVTVIKRLHSVIAKPENYTSGMPEWMTALSKAFNAADTPLNVRVFLARLICNCKYAFAPYAAYWIRPIMKLVIKGNTFGAPINYLVQDLVVLVIVWGEQVTFKDTYDDRVLISDFVHYLMRNASSNDKKEKGEQYLRALKFRVYLIKKLFDLWGDRIIVPTDIILDLATQDQKSRENLAGLQFGGMVLAHGRDIYYDGPEANLRGLTEQAFYDKLAINFHHKYRDVVGDAAEVFAWAIELKRKKGHSADYLEKLLKSKLALLDPMVGQKGDDARFLACLTRIQIHCRDITEQYMNKVFLLLPQLYGNAKVMALQVIGFAIDSVEDPFVALMKNKALIKMLKHTNDQAQSILLGILIKIASTLSQDQVELLLPTLTEVFEKHANGECRSMYYTFLETVNDNLMDTPTPLRSNIKACLLRGLTDQSEVIREGLAAYLRKIFDLNDNVYDRLKAILNMYAPEVEDVYVLYSIHLLLEGTKEAQDYEKPLFDAPLPEAHFEDEDQPIDTSWHYNASMTPLFVLSQDVRPPRPRAADEEGLIRATQTQFEFSLTQSLTGNTLASSYAPPPPPRTSGTYATQSTFGTQASQYTTSQGSTVRESDPYKSLHMRIVNQSKDEANKHFRSMHDKDARTRIQEEKQRRQAQEKSVHLLRKYRVGELPDVQILYKDIIIPLQTLGGNDNETARLLFADLVVSITEQEPSARSEKKNYLEDVLSLVQSNIYQSVDGFPPVIGSFLRICYDLDDNQLDSTVINKLCEKSYNQHIGIALLEKQRILGIATVHERKKARTSKSSQPKLDDSKKHWINLALLYRSIDEPEMFQHLYQCFVATQKLPKDAIDAEISGRLVDACDLFAEAYDKYGEESPESFLWAHERLKCFEQLIQWQDIAATVKARSNDNYDLLWDDDDKDEYMEYFLRSFTKMRDGWIDEDNNLNEWTDDNPNPVYGFLASAMAIPDRQDYLLRNFACDVSINAIVENQFDRAGYYVRNAYDSFLSTWTTLHPLAHGSRMAQLVNLERATEMEGFLSVMSDFQRSTGDESKMTKYIQSLLARYPNTQLDTMDVWDDVIDSRNVMIEELEKLCDKHQMDDGVRPMLFDCRKRSILTMMAAARAQSNTHVAMTRLQLLDELGISGRERRLVGLQNEIKVQEYMMEGRKKTQRLAKMLSNIIKDENEVQPSDDHYYDYQFAAAHAFGLARLALQQDPSAYKNILSNSAFKRLHEHGDFEDATTMANYLSNTGYTYIKDAYSYSADHEDPLLQARCSWKFADYCDNVLRANDMYPDTQVDTPIEYCRIVIQGYFSSMEAGNHHAIERFPRLLELIERYPSIGSVFKERAEAFDQVWMYIRWIPQMVAILDRPIALNIFPALHKLARAYHNALYYPFTISNEHYSSMGDLLPKENRQEIEKLAAAIRSPLLEKLNLELRRLGNPMWIAKDFVDLVSNYFSDPNVSIDAVKHAYSELHDLVLDKQNPDIGDIPRAFAVSHGSLFTDTFGENGSKLDKLKKTDFQNFRGAFEKVLQRERNKNPPRSIRSLKAHSRWLSEFHGSKFDEQLEIPGQYSGKAKPDPAAHAKIISFDERLLPQHSLRRPKRLTMNGSDERQHNFLVKEGEDLRLDQRIQQLFGVMNEILAKDPYCAKHGVGIRTYNVVPMTTRVGMIEWVNDTIPLRSCVVQDKYALQINAAGENYRRIYSPPDAKKYINTIDRPRKDIVDRFERIINSIENDSLRQYLLRMASSPEAFLYIRNGFIHSLAVISISGYVLGIGDRHMENFLVDKKSGELISIDFGHAFGSATEILPIPELMPFRLTRCLTGTLQPLGLGALELVMTHVLQSLHQNRDTLLNVMDVFIKEPLLDWRKQAMNEMTAQRSTSRSSSASTSAKSAQTTKSAHTARSHMNTGSGDVSSSAASSVNEQIEWFPQQKLDTARRKLDLENPAYTMAESVKRNKRLLGKEDKFAELAHGDPNYNYRAAIDQKCPSIREQVKCLIDIATDPAILGRTWAGWMPYC</sequence>
<organism evidence="18">
    <name type="scientific">Lichtheimia ramosa</name>
    <dbReference type="NCBI Taxonomy" id="688394"/>
    <lineage>
        <taxon>Eukaryota</taxon>
        <taxon>Fungi</taxon>
        <taxon>Fungi incertae sedis</taxon>
        <taxon>Mucoromycota</taxon>
        <taxon>Mucoromycotina</taxon>
        <taxon>Mucoromycetes</taxon>
        <taxon>Mucorales</taxon>
        <taxon>Lichtheimiaceae</taxon>
        <taxon>Lichtheimia</taxon>
    </lineage>
</organism>
<evidence type="ECO:0000256" key="4">
    <source>
        <dbReference type="ARBA" id="ARBA00022527"/>
    </source>
</evidence>
<gene>
    <name evidence="18" type="ORF">LRAMOSA11300</name>
</gene>
<keyword evidence="6" id="KW-0808">Transferase</keyword>
<dbReference type="InterPro" id="IPR011989">
    <property type="entry name" value="ARM-like"/>
</dbReference>
<keyword evidence="4" id="KW-0723">Serine/threonine-protein kinase</keyword>
<dbReference type="InterPro" id="IPR050517">
    <property type="entry name" value="DDR_Repair_Kinase"/>
</dbReference>
<keyword evidence="7" id="KW-0547">Nucleotide-binding</keyword>
<keyword evidence="9" id="KW-0418">Kinase</keyword>
<dbReference type="InterPro" id="IPR018936">
    <property type="entry name" value="PI3/4_kinase_CS"/>
</dbReference>
<evidence type="ECO:0000256" key="6">
    <source>
        <dbReference type="ARBA" id="ARBA00022679"/>
    </source>
</evidence>
<dbReference type="EC" id="2.7.11.1" evidence="2"/>
<dbReference type="InterPro" id="IPR046803">
    <property type="entry name" value="DNAPKcs_CC1-2"/>
</dbReference>
<dbReference type="SMART" id="SM01343">
    <property type="entry name" value="FATC"/>
    <property type="match status" value="1"/>
</dbReference>
<proteinExistence type="predicted"/>
<feature type="region of interest" description="Disordered" evidence="15">
    <location>
        <begin position="2661"/>
        <end position="2698"/>
    </location>
</feature>
<comment type="catalytic activity">
    <reaction evidence="13">
        <text>L-threonyl-[protein] + ATP = O-phospho-L-threonyl-[protein] + ADP + H(+)</text>
        <dbReference type="Rhea" id="RHEA:46608"/>
        <dbReference type="Rhea" id="RHEA-COMP:11060"/>
        <dbReference type="Rhea" id="RHEA-COMP:11605"/>
        <dbReference type="ChEBI" id="CHEBI:15378"/>
        <dbReference type="ChEBI" id="CHEBI:30013"/>
        <dbReference type="ChEBI" id="CHEBI:30616"/>
        <dbReference type="ChEBI" id="CHEBI:61977"/>
        <dbReference type="ChEBI" id="CHEBI:456216"/>
        <dbReference type="EC" id="2.7.11.1"/>
    </reaction>
</comment>
<dbReference type="SMART" id="SM01344">
    <property type="entry name" value="NUC194"/>
    <property type="match status" value="1"/>
</dbReference>
<evidence type="ECO:0000256" key="7">
    <source>
        <dbReference type="ARBA" id="ARBA00022741"/>
    </source>
</evidence>
<dbReference type="InterPro" id="IPR011009">
    <property type="entry name" value="Kinase-like_dom_sf"/>
</dbReference>
<dbReference type="PROSITE" id="PS50290">
    <property type="entry name" value="PI3_4_KINASE_3"/>
    <property type="match status" value="1"/>
</dbReference>